<dbReference type="PROSITE" id="PS51257">
    <property type="entry name" value="PROKAR_LIPOPROTEIN"/>
    <property type="match status" value="1"/>
</dbReference>
<feature type="chain" id="PRO_5047101571" evidence="5">
    <location>
        <begin position="23"/>
        <end position="342"/>
    </location>
</feature>
<dbReference type="InterPro" id="IPR018389">
    <property type="entry name" value="DctP_fam"/>
</dbReference>
<dbReference type="Proteomes" id="UP001282284">
    <property type="component" value="Unassembled WGS sequence"/>
</dbReference>
<comment type="similarity">
    <text evidence="2">Belongs to the bacterial solute-binding protein 7 family.</text>
</comment>
<dbReference type="NCBIfam" id="TIGR00787">
    <property type="entry name" value="dctP"/>
    <property type="match status" value="1"/>
</dbReference>
<evidence type="ECO:0000256" key="1">
    <source>
        <dbReference type="ARBA" id="ARBA00004196"/>
    </source>
</evidence>
<dbReference type="CDD" id="cd13672">
    <property type="entry name" value="PBP2_TRAP_Siap"/>
    <property type="match status" value="1"/>
</dbReference>
<dbReference type="RefSeq" id="WP_317945563.1">
    <property type="nucleotide sequence ID" value="NZ_JAUBDI010000017.1"/>
</dbReference>
<dbReference type="PIRSF" id="PIRSF006470">
    <property type="entry name" value="DctB"/>
    <property type="match status" value="1"/>
</dbReference>
<feature type="signal peptide" evidence="5">
    <location>
        <begin position="1"/>
        <end position="22"/>
    </location>
</feature>
<comment type="caution">
    <text evidence="6">The sequence shown here is derived from an EMBL/GenBank/DDBJ whole genome shotgun (WGS) entry which is preliminary data.</text>
</comment>
<sequence length="342" mass="38217">MKKGLAKFGASLVLLFGLAACSDEGDSGSTSKGDAKESYELKFGMVAGNQQNEYKAAEKLAEYVDKESDGRLTIKLFPNSQLGDDRAMLEQVQAGSLDLTFAETGRFGTWVPRASLMNLPYIVDDFDHALQAVYETEYGKDLHEELLTDYNWKIMKTAYNGTRQTTSNRAIESLEDMKGLKLRVPEVDTLLDYAKYTGASPTPMAFTEVYLALQTNAVDAQENPLSTINAQKFYEVQEYLALTNHVVNDANYVMSNKKWESLPEDLQSILEKGIEEAAEYHTSLFMDEEETLVSKFEDAGVTVTKPDLEPFKKAVAEAYPNYLKAIGDEGEQYLQQIQDANK</sequence>
<evidence type="ECO:0000313" key="6">
    <source>
        <dbReference type="EMBL" id="MDW0114480.1"/>
    </source>
</evidence>
<keyword evidence="3" id="KW-0813">Transport</keyword>
<evidence type="ECO:0000313" key="7">
    <source>
        <dbReference type="Proteomes" id="UP001282284"/>
    </source>
</evidence>
<keyword evidence="4 5" id="KW-0732">Signal</keyword>
<evidence type="ECO:0000256" key="2">
    <source>
        <dbReference type="ARBA" id="ARBA00009023"/>
    </source>
</evidence>
<dbReference type="Gene3D" id="3.40.190.170">
    <property type="entry name" value="Bacterial extracellular solute-binding protein, family 7"/>
    <property type="match status" value="1"/>
</dbReference>
<dbReference type="InterPro" id="IPR004682">
    <property type="entry name" value="TRAP_DctP"/>
</dbReference>
<proteinExistence type="inferred from homology"/>
<comment type="subcellular location">
    <subcellularLocation>
        <location evidence="1">Cell envelope</location>
    </subcellularLocation>
</comment>
<dbReference type="Pfam" id="PF03480">
    <property type="entry name" value="DctP"/>
    <property type="match status" value="1"/>
</dbReference>
<evidence type="ECO:0000256" key="5">
    <source>
        <dbReference type="SAM" id="SignalP"/>
    </source>
</evidence>
<dbReference type="InterPro" id="IPR038404">
    <property type="entry name" value="TRAP_DctP_sf"/>
</dbReference>
<dbReference type="EMBL" id="JAUBDI010000017">
    <property type="protein sequence ID" value="MDW0114480.1"/>
    <property type="molecule type" value="Genomic_DNA"/>
</dbReference>
<accession>A0ABU4GBX8</accession>
<keyword evidence="7" id="KW-1185">Reference proteome</keyword>
<gene>
    <name evidence="6" type="ORF">QT711_14875</name>
</gene>
<name>A0ABU4GBX8_9BACL</name>
<protein>
    <submittedName>
        <fullName evidence="6">Sialic acid TRAP transporter substrate-binding protein SiaP</fullName>
    </submittedName>
</protein>
<evidence type="ECO:0000256" key="3">
    <source>
        <dbReference type="ARBA" id="ARBA00022448"/>
    </source>
</evidence>
<dbReference type="PANTHER" id="PTHR33376:SF4">
    <property type="entry name" value="SIALIC ACID-BINDING PERIPLASMIC PROTEIN SIAP"/>
    <property type="match status" value="1"/>
</dbReference>
<dbReference type="PANTHER" id="PTHR33376">
    <property type="match status" value="1"/>
</dbReference>
<dbReference type="NCBIfam" id="NF037995">
    <property type="entry name" value="TRAP_S1"/>
    <property type="match status" value="1"/>
</dbReference>
<organism evidence="6 7">
    <name type="scientific">Sporosarcina saromensis</name>
    <dbReference type="NCBI Taxonomy" id="359365"/>
    <lineage>
        <taxon>Bacteria</taxon>
        <taxon>Bacillati</taxon>
        <taxon>Bacillota</taxon>
        <taxon>Bacilli</taxon>
        <taxon>Bacillales</taxon>
        <taxon>Caryophanaceae</taxon>
        <taxon>Sporosarcina</taxon>
    </lineage>
</organism>
<evidence type="ECO:0000256" key="4">
    <source>
        <dbReference type="ARBA" id="ARBA00022729"/>
    </source>
</evidence>
<reference evidence="6 7" key="1">
    <citation type="submission" date="2023-06" db="EMBL/GenBank/DDBJ databases">
        <title>Sporosarcina sp. nov., isolated from Korean traditional fermented seafood 'Jeotgal'.</title>
        <authorList>
            <person name="Yang A.I."/>
            <person name="Shin N.-R."/>
        </authorList>
    </citation>
    <scope>NUCLEOTIDE SEQUENCE [LARGE SCALE GENOMIC DNA]</scope>
    <source>
        <strain evidence="6 7">KCTC13119</strain>
    </source>
</reference>